<dbReference type="PROSITE" id="PS51257">
    <property type="entry name" value="PROKAR_LIPOPROTEIN"/>
    <property type="match status" value="1"/>
</dbReference>
<dbReference type="InterPro" id="IPR028082">
    <property type="entry name" value="Peripla_BP_I"/>
</dbReference>
<accession>A0A3D9HTN1</accession>
<gene>
    <name evidence="5" type="ORF">DFP98_1566</name>
</gene>
<evidence type="ECO:0000313" key="5">
    <source>
        <dbReference type="EMBL" id="RED52711.1"/>
    </source>
</evidence>
<reference evidence="5 6" key="1">
    <citation type="submission" date="2018-07" db="EMBL/GenBank/DDBJ databases">
        <title>Genomic Encyclopedia of Type Strains, Phase III (KMG-III): the genomes of soil and plant-associated and newly described type strains.</title>
        <authorList>
            <person name="Whitman W."/>
        </authorList>
    </citation>
    <scope>NUCLEOTIDE SEQUENCE [LARGE SCALE GENOMIC DNA]</scope>
    <source>
        <strain evidence="5 6">CECT 7287</strain>
    </source>
</reference>
<dbReference type="AlphaFoldDB" id="A0A3D9HTN1"/>
<dbReference type="InterPro" id="IPR025997">
    <property type="entry name" value="SBP_2_dom"/>
</dbReference>
<evidence type="ECO:0000256" key="3">
    <source>
        <dbReference type="ARBA" id="ARBA00022729"/>
    </source>
</evidence>
<dbReference type="EMBL" id="QRDZ01000056">
    <property type="protein sequence ID" value="RED52711.1"/>
    <property type="molecule type" value="Genomic_DNA"/>
</dbReference>
<dbReference type="Proteomes" id="UP000256977">
    <property type="component" value="Unassembled WGS sequence"/>
</dbReference>
<comment type="similarity">
    <text evidence="2">Belongs to the bacterial solute-binding protein 2 family.</text>
</comment>
<dbReference type="PANTHER" id="PTHR46847">
    <property type="entry name" value="D-ALLOSE-BINDING PERIPLASMIC PROTEIN-RELATED"/>
    <property type="match status" value="1"/>
</dbReference>
<feature type="domain" description="Periplasmic binding protein" evidence="4">
    <location>
        <begin position="57"/>
        <end position="317"/>
    </location>
</feature>
<dbReference type="SUPFAM" id="SSF53822">
    <property type="entry name" value="Periplasmic binding protein-like I"/>
    <property type="match status" value="1"/>
</dbReference>
<proteinExistence type="inferred from homology"/>
<protein>
    <submittedName>
        <fullName evidence="5">Monosaccharide ABC transporter substrate-binding protein (CUT2 family)</fullName>
    </submittedName>
</protein>
<evidence type="ECO:0000256" key="2">
    <source>
        <dbReference type="ARBA" id="ARBA00007639"/>
    </source>
</evidence>
<dbReference type="RefSeq" id="WP_116065731.1">
    <property type="nucleotide sequence ID" value="NZ_QRDZ01000056.1"/>
</dbReference>
<dbReference type="Gene3D" id="3.40.50.2300">
    <property type="match status" value="2"/>
</dbReference>
<organism evidence="5 6">
    <name type="scientific">Cohnella phaseoli</name>
    <dbReference type="NCBI Taxonomy" id="456490"/>
    <lineage>
        <taxon>Bacteria</taxon>
        <taxon>Bacillati</taxon>
        <taxon>Bacillota</taxon>
        <taxon>Bacilli</taxon>
        <taxon>Bacillales</taxon>
        <taxon>Paenibacillaceae</taxon>
        <taxon>Cohnella</taxon>
    </lineage>
</organism>
<keyword evidence="6" id="KW-1185">Reference proteome</keyword>
<dbReference type="CDD" id="cd01536">
    <property type="entry name" value="PBP1_ABC_sugar_binding-like"/>
    <property type="match status" value="1"/>
</dbReference>
<dbReference type="Pfam" id="PF13407">
    <property type="entry name" value="Peripla_BP_4"/>
    <property type="match status" value="1"/>
</dbReference>
<dbReference type="GO" id="GO:0030246">
    <property type="term" value="F:carbohydrate binding"/>
    <property type="evidence" value="ECO:0007669"/>
    <property type="project" value="UniProtKB-ARBA"/>
</dbReference>
<evidence type="ECO:0000259" key="4">
    <source>
        <dbReference type="Pfam" id="PF13407"/>
    </source>
</evidence>
<dbReference type="GO" id="GO:0030313">
    <property type="term" value="C:cell envelope"/>
    <property type="evidence" value="ECO:0007669"/>
    <property type="project" value="UniProtKB-SubCell"/>
</dbReference>
<evidence type="ECO:0000313" key="6">
    <source>
        <dbReference type="Proteomes" id="UP000256977"/>
    </source>
</evidence>
<comment type="caution">
    <text evidence="5">The sequence shown here is derived from an EMBL/GenBank/DDBJ whole genome shotgun (WGS) entry which is preliminary data.</text>
</comment>
<evidence type="ECO:0000256" key="1">
    <source>
        <dbReference type="ARBA" id="ARBA00004196"/>
    </source>
</evidence>
<keyword evidence="3" id="KW-0732">Signal</keyword>
<dbReference type="OrthoDB" id="9814427at2"/>
<dbReference type="PANTHER" id="PTHR46847:SF1">
    <property type="entry name" value="D-ALLOSE-BINDING PERIPLASMIC PROTEIN-RELATED"/>
    <property type="match status" value="1"/>
</dbReference>
<name>A0A3D9HTN1_9BACL</name>
<sequence length="348" mass="37227">MTKGWVKSFSAVLALTLVLVGCSNSGKNNNGTGGAASGSPLAAGDQTVIGGAIMNLGWPWYQGAIDGMNNYAAKSGKNLKLQFEDGKFDINTQITQLENMAQLGAKGIVVFPVDGKAIIPTMVKLHEQGVKIVVGDYPQSPDNPEDAVWETFVGHDFKEMGKAAGEVAVNYLKTLNKEDPTVVYLSVPASGQASVDRFEGFSSVIKEAFPNAKVIEEGDPKGDRNSAQTLFENVLQRNKSVDVVSGHNDALVLGAYNAAVSTNRDKEVKFIGLAGDKEVLQYIQDGNPAWIGEVLQDPVVLGEVALEALLASLDGKDLGETTPLPKPETITPDNINDYDWKSWSWLGN</sequence>
<comment type="subcellular location">
    <subcellularLocation>
        <location evidence="1">Cell envelope</location>
    </subcellularLocation>
</comment>